<proteinExistence type="predicted"/>
<gene>
    <name evidence="1" type="ORF">QWY28_13330</name>
</gene>
<comment type="caution">
    <text evidence="1">The sequence shown here is derived from an EMBL/GenBank/DDBJ whole genome shotgun (WGS) entry which is preliminary data.</text>
</comment>
<reference evidence="1" key="1">
    <citation type="submission" date="2023-06" db="EMBL/GenBank/DDBJ databases">
        <title>Draft genome sequence of Nocardioides sp. SOB77.</title>
        <authorList>
            <person name="Zhang G."/>
        </authorList>
    </citation>
    <scope>NUCLEOTIDE SEQUENCE</scope>
    <source>
        <strain evidence="1">SOB77</strain>
    </source>
</reference>
<keyword evidence="2" id="KW-1185">Reference proteome</keyword>
<accession>A0ABT8FIH2</accession>
<evidence type="ECO:0000313" key="1">
    <source>
        <dbReference type="EMBL" id="MDN4173937.1"/>
    </source>
</evidence>
<dbReference type="RefSeq" id="WP_300953039.1">
    <property type="nucleotide sequence ID" value="NZ_JAUHJQ010000005.1"/>
</dbReference>
<sequence>MTQQFADAARVLAAHRWDRTRELIECEYDGWYTKRGPGAIEAMAGHHAEALAAAGLLTSPGSTPEQQVWERRIPGTDVPLTRVHLAIGPDGRALVHEAVLAQLLTDAGWERAQ</sequence>
<name>A0ABT8FIH2_9ACTN</name>
<organism evidence="1 2">
    <name type="scientific">Nocardioides oceani</name>
    <dbReference type="NCBI Taxonomy" id="3058369"/>
    <lineage>
        <taxon>Bacteria</taxon>
        <taxon>Bacillati</taxon>
        <taxon>Actinomycetota</taxon>
        <taxon>Actinomycetes</taxon>
        <taxon>Propionibacteriales</taxon>
        <taxon>Nocardioidaceae</taxon>
        <taxon>Nocardioides</taxon>
    </lineage>
</organism>
<protein>
    <submittedName>
        <fullName evidence="1">Uncharacterized protein</fullName>
    </submittedName>
</protein>
<dbReference type="EMBL" id="JAUHJQ010000005">
    <property type="protein sequence ID" value="MDN4173937.1"/>
    <property type="molecule type" value="Genomic_DNA"/>
</dbReference>
<dbReference type="Proteomes" id="UP001168620">
    <property type="component" value="Unassembled WGS sequence"/>
</dbReference>
<evidence type="ECO:0000313" key="2">
    <source>
        <dbReference type="Proteomes" id="UP001168620"/>
    </source>
</evidence>